<gene>
    <name evidence="9" type="ORF">GCWU0000282_001148</name>
</gene>
<proteinExistence type="predicted"/>
<keyword evidence="5 8" id="KW-0812">Transmembrane</keyword>
<comment type="caution">
    <text evidence="9">The sequence shown here is derived from an EMBL/GenBank/DDBJ whole genome shotgun (WGS) entry which is preliminary data.</text>
</comment>
<dbReference type="STRING" id="592026.GCWU0000282_001148"/>
<feature type="transmembrane region" description="Helical" evidence="8">
    <location>
        <begin position="12"/>
        <end position="34"/>
    </location>
</feature>
<keyword evidence="6 8" id="KW-1133">Transmembrane helix</keyword>
<reference evidence="9 10" key="1">
    <citation type="submission" date="2013-06" db="EMBL/GenBank/DDBJ databases">
        <authorList>
            <person name="Weinstock G."/>
            <person name="Sodergren E."/>
            <person name="Clifton S."/>
            <person name="Fulton L."/>
            <person name="Fulton B."/>
            <person name="Courtney L."/>
            <person name="Fronick C."/>
            <person name="Harrison M."/>
            <person name="Strong C."/>
            <person name="Farmer C."/>
            <person name="Delahaunty K."/>
            <person name="Markovic C."/>
            <person name="Hall O."/>
            <person name="Minx P."/>
            <person name="Tomlinson C."/>
            <person name="Mitreva M."/>
            <person name="Nelson J."/>
            <person name="Hou S."/>
            <person name="Wollam A."/>
            <person name="Pepin K.H."/>
            <person name="Johnson M."/>
            <person name="Bhonagiri V."/>
            <person name="Nash W.E."/>
            <person name="Warren W."/>
            <person name="Chinwalla A."/>
            <person name="Mardis E.R."/>
            <person name="Wilson R.K."/>
        </authorList>
    </citation>
    <scope>NUCLEOTIDE SEQUENCE [LARGE SCALE GENOMIC DNA]</scope>
    <source>
        <strain evidence="9 10">ATCC 51271</strain>
    </source>
</reference>
<evidence type="ECO:0000256" key="2">
    <source>
        <dbReference type="ARBA" id="ARBA00022448"/>
    </source>
</evidence>
<keyword evidence="3" id="KW-1003">Cell membrane</keyword>
<keyword evidence="7 8" id="KW-0472">Membrane</keyword>
<keyword evidence="2" id="KW-0813">Transport</keyword>
<evidence type="ECO:0000256" key="7">
    <source>
        <dbReference type="ARBA" id="ARBA00023136"/>
    </source>
</evidence>
<feature type="transmembrane region" description="Helical" evidence="8">
    <location>
        <begin position="177"/>
        <end position="197"/>
    </location>
</feature>
<dbReference type="PANTHER" id="PTHR32196">
    <property type="entry name" value="ABC TRANSPORTER PERMEASE PROTEIN YPHD-RELATED-RELATED"/>
    <property type="match status" value="1"/>
</dbReference>
<evidence type="ECO:0000313" key="10">
    <source>
        <dbReference type="Proteomes" id="UP000018227"/>
    </source>
</evidence>
<evidence type="ECO:0000256" key="4">
    <source>
        <dbReference type="ARBA" id="ARBA00022519"/>
    </source>
</evidence>
<evidence type="ECO:0000256" key="3">
    <source>
        <dbReference type="ARBA" id="ARBA00022475"/>
    </source>
</evidence>
<feature type="transmembrane region" description="Helical" evidence="8">
    <location>
        <begin position="99"/>
        <end position="120"/>
    </location>
</feature>
<feature type="transmembrane region" description="Helical" evidence="8">
    <location>
        <begin position="224"/>
        <end position="243"/>
    </location>
</feature>
<dbReference type="AlphaFoldDB" id="V2ZAM0"/>
<dbReference type="EMBL" id="ACIL03000007">
    <property type="protein sequence ID" value="ESL03980.1"/>
    <property type="molecule type" value="Genomic_DNA"/>
</dbReference>
<accession>V2ZAM0</accession>
<dbReference type="CDD" id="cd06579">
    <property type="entry name" value="TM_PBP1_transp_AraH_like"/>
    <property type="match status" value="1"/>
</dbReference>
<feature type="transmembrane region" description="Helical" evidence="8">
    <location>
        <begin position="302"/>
        <end position="324"/>
    </location>
</feature>
<dbReference type="PANTHER" id="PTHR32196:SF21">
    <property type="entry name" value="ABC TRANSPORTER PERMEASE PROTEIN YPHD-RELATED"/>
    <property type="match status" value="1"/>
</dbReference>
<dbReference type="GO" id="GO:0022857">
    <property type="term" value="F:transmembrane transporter activity"/>
    <property type="evidence" value="ECO:0007669"/>
    <property type="project" value="InterPro"/>
</dbReference>
<evidence type="ECO:0000256" key="8">
    <source>
        <dbReference type="SAM" id="Phobius"/>
    </source>
</evidence>
<evidence type="ECO:0000256" key="1">
    <source>
        <dbReference type="ARBA" id="ARBA00004651"/>
    </source>
</evidence>
<dbReference type="Pfam" id="PF02653">
    <property type="entry name" value="BPD_transp_2"/>
    <property type="match status" value="1"/>
</dbReference>
<dbReference type="Proteomes" id="UP000018227">
    <property type="component" value="Unassembled WGS sequence"/>
</dbReference>
<keyword evidence="4" id="KW-0997">Cell inner membrane</keyword>
<comment type="subcellular location">
    <subcellularLocation>
        <location evidence="1">Cell membrane</location>
        <topology evidence="1">Multi-pass membrane protein</topology>
    </subcellularLocation>
</comment>
<evidence type="ECO:0000313" key="9">
    <source>
        <dbReference type="EMBL" id="ESL03980.1"/>
    </source>
</evidence>
<evidence type="ECO:0000256" key="6">
    <source>
        <dbReference type="ARBA" id="ARBA00022989"/>
    </source>
</evidence>
<keyword evidence="10" id="KW-1185">Reference proteome</keyword>
<dbReference type="eggNOG" id="COG1172">
    <property type="taxonomic scope" value="Bacteria"/>
</dbReference>
<name>V2ZAM0_9FIRM</name>
<dbReference type="GO" id="GO:0005886">
    <property type="term" value="C:plasma membrane"/>
    <property type="evidence" value="ECO:0007669"/>
    <property type="project" value="UniProtKB-SubCell"/>
</dbReference>
<dbReference type="InterPro" id="IPR001851">
    <property type="entry name" value="ABC_transp_permease"/>
</dbReference>
<feature type="transmembrane region" description="Helical" evidence="8">
    <location>
        <begin position="46"/>
        <end position="67"/>
    </location>
</feature>
<organism evidence="9 10">
    <name type="scientific">Catonella morbi ATCC 51271</name>
    <dbReference type="NCBI Taxonomy" id="592026"/>
    <lineage>
        <taxon>Bacteria</taxon>
        <taxon>Bacillati</taxon>
        <taxon>Bacillota</taxon>
        <taxon>Clostridia</taxon>
        <taxon>Lachnospirales</taxon>
        <taxon>Lachnospiraceae</taxon>
        <taxon>Catonella</taxon>
    </lineage>
</organism>
<dbReference type="HOGENOM" id="CLU_028880_4_3_9"/>
<evidence type="ECO:0000256" key="5">
    <source>
        <dbReference type="ARBA" id="ARBA00022692"/>
    </source>
</evidence>
<sequence>MNTKAKSDFNFGRFLVSWAAVLALMLCFVMFTAIKGGSFMSGNNMVNILRAMAINTVFGIAATITMAPDGFDMSAATLASCSAYVFVSAYLWFGCSLGMSIVVCILVTLVLYQLTMFLILVCKIPDMLATCALMFVHQGIGQWYIGGGAVSTGMRTSWGAAPARTALSDSFSAIGRAPWIIIIMFLCVIVAHIFLNYTKHGRYLYAMGGNKQAAKLSGINIKKYRYMAGMITAVFIAIAGILVASRGSSAQVMCCDDYLMPSLAAVFVGRTVGGAEKPNALGTMIGSALVSTLENGLTICAVPFYVLPAVKGAVLGLALIAAYISKKED</sequence>
<protein>
    <submittedName>
        <fullName evidence="9">Branched-chain amino acid ABC transporter, permease protein</fullName>
    </submittedName>
</protein>